<protein>
    <submittedName>
        <fullName evidence="1">Metal-binding, possibly nucleic acid-binding protein</fullName>
    </submittedName>
</protein>
<reference evidence="1" key="1">
    <citation type="journal article" date="2012" name="PLoS ONE">
        <title>Gene sets for utilization of primary and secondary nutrition supplies in the distal gut of endangered iberian lynx.</title>
        <authorList>
            <person name="Alcaide M."/>
            <person name="Messina E."/>
            <person name="Richter M."/>
            <person name="Bargiela R."/>
            <person name="Peplies J."/>
            <person name="Huws S.A."/>
            <person name="Newbold C.J."/>
            <person name="Golyshin P.N."/>
            <person name="Simon M.A."/>
            <person name="Lopez G."/>
            <person name="Yakimov M.M."/>
            <person name="Ferrer M."/>
        </authorList>
    </citation>
    <scope>NUCLEOTIDE SEQUENCE</scope>
</reference>
<organism evidence="1">
    <name type="scientific">gut metagenome</name>
    <dbReference type="NCBI Taxonomy" id="749906"/>
    <lineage>
        <taxon>unclassified sequences</taxon>
        <taxon>metagenomes</taxon>
        <taxon>organismal metagenomes</taxon>
    </lineage>
</organism>
<sequence length="85" mass="10148">MQFDLKRFMKNGQEPYRRELECELSEYDWPDYKPQEPIKAVFEAVPTQQGLSLCLSVEAVVEAMCARCLEPISKRFQFTRKWNLR</sequence>
<proteinExistence type="predicted"/>
<name>J9G5X3_9ZZZZ</name>
<gene>
    <name evidence="1" type="ORF">EVA_16983</name>
</gene>
<evidence type="ECO:0000313" key="1">
    <source>
        <dbReference type="EMBL" id="EJW94909.1"/>
    </source>
</evidence>
<dbReference type="EMBL" id="AMCI01006110">
    <property type="protein sequence ID" value="EJW94909.1"/>
    <property type="molecule type" value="Genomic_DNA"/>
</dbReference>
<dbReference type="AlphaFoldDB" id="J9G5X3"/>
<accession>J9G5X3</accession>
<feature type="non-terminal residue" evidence="1">
    <location>
        <position position="85"/>
    </location>
</feature>
<comment type="caution">
    <text evidence="1">The sequence shown here is derived from an EMBL/GenBank/DDBJ whole genome shotgun (WGS) entry which is preliminary data.</text>
</comment>